<dbReference type="WBParaSite" id="Csp11.Scaffold629.g13614.t1">
    <property type="protein sequence ID" value="Csp11.Scaffold629.g13614.t1"/>
    <property type="gene ID" value="Csp11.Scaffold629.g13614"/>
</dbReference>
<reference evidence="9" key="1">
    <citation type="submission" date="2016-11" db="UniProtKB">
        <authorList>
            <consortium name="WormBaseParasite"/>
        </authorList>
    </citation>
    <scope>IDENTIFICATION</scope>
</reference>
<accession>A0A1I7U0F8</accession>
<dbReference type="STRING" id="1561998.A0A1I7U0F8"/>
<evidence type="ECO:0000313" key="9">
    <source>
        <dbReference type="WBParaSite" id="Csp11.Scaffold629.g13614.t1"/>
    </source>
</evidence>
<dbReference type="AlphaFoldDB" id="A0A1I7U0F8"/>
<protein>
    <submittedName>
        <fullName evidence="9">DUF3592 domain-containing protein</fullName>
    </submittedName>
</protein>
<keyword evidence="4 7" id="KW-1133">Transmembrane helix</keyword>
<keyword evidence="5 7" id="KW-0472">Membrane</keyword>
<dbReference type="PANTHER" id="PTHR11923:SF113">
    <property type="entry name" value="PROTEIN CBR-SCAV-5"/>
    <property type="match status" value="1"/>
</dbReference>
<evidence type="ECO:0000256" key="7">
    <source>
        <dbReference type="SAM" id="Phobius"/>
    </source>
</evidence>
<dbReference type="InterPro" id="IPR002159">
    <property type="entry name" value="CD36_fam"/>
</dbReference>
<feature type="transmembrane region" description="Helical" evidence="7">
    <location>
        <begin position="397"/>
        <end position="416"/>
    </location>
</feature>
<keyword evidence="8" id="KW-1185">Reference proteome</keyword>
<name>A0A1I7U0F8_9PELO</name>
<dbReference type="eggNOG" id="KOG3776">
    <property type="taxonomic scope" value="Eukaryota"/>
</dbReference>
<evidence type="ECO:0000256" key="4">
    <source>
        <dbReference type="ARBA" id="ARBA00022989"/>
    </source>
</evidence>
<dbReference type="PANTHER" id="PTHR11923">
    <property type="entry name" value="SCAVENGER RECEPTOR CLASS B TYPE-1 SR-B1"/>
    <property type="match status" value="1"/>
</dbReference>
<proteinExistence type="inferred from homology"/>
<feature type="transmembrane region" description="Helical" evidence="7">
    <location>
        <begin position="12"/>
        <end position="33"/>
    </location>
</feature>
<dbReference type="GO" id="GO:0005044">
    <property type="term" value="F:scavenger receptor activity"/>
    <property type="evidence" value="ECO:0007669"/>
    <property type="project" value="TreeGrafter"/>
</dbReference>
<sequence>MVSIQKYEIVSFFVAAFFFIVGLGMWIAFWPIFNSELRANYKLEGNVDGSLKYAAYLYANPPMKNVMKFNLFNVTNPDEVKYLGAKPEIIEVGGYAYLESEQKKYYEFSDDKTKMFYQNYKRYLYSPEDTAEGLSYDDKILFPNSIAAGAVATIFGPTSGFSETAQLIASIGLVMVGEYPFISKTVKDVLFEGYEDPLLDVAHSQIFTSIVNFFGYGAQLSYIPEMRKFAYLAGYNNSYDENYWINTGYKDFNKLGFVESWAGLKELPESFWPTPKARQIKGPGHNAQPPFSVLVSPPHFLYSPPEVQHYLSGMSPDPQKHTPMVFHQEKISGTALQVDVRFQVNLPIVNNKRSIMSSQMPNVIIPLFYEDSHAVVKDFVMNTVWLGIIVVPRIIEYLKFVLVFVAIGILTVLLVIRVRVKGSVSVV</sequence>
<keyword evidence="3 7" id="KW-0812">Transmembrane</keyword>
<dbReference type="Pfam" id="PF01130">
    <property type="entry name" value="CD36"/>
    <property type="match status" value="1"/>
</dbReference>
<keyword evidence="6" id="KW-0325">Glycoprotein</keyword>
<evidence type="ECO:0000256" key="2">
    <source>
        <dbReference type="ARBA" id="ARBA00010532"/>
    </source>
</evidence>
<evidence type="ECO:0000256" key="6">
    <source>
        <dbReference type="ARBA" id="ARBA00023180"/>
    </source>
</evidence>
<comment type="subcellular location">
    <subcellularLocation>
        <location evidence="1">Membrane</location>
    </subcellularLocation>
</comment>
<evidence type="ECO:0000256" key="5">
    <source>
        <dbReference type="ARBA" id="ARBA00023136"/>
    </source>
</evidence>
<dbReference type="PRINTS" id="PR01609">
    <property type="entry name" value="CD36FAMILY"/>
</dbReference>
<dbReference type="GO" id="GO:0016020">
    <property type="term" value="C:membrane"/>
    <property type="evidence" value="ECO:0007669"/>
    <property type="project" value="UniProtKB-SubCell"/>
</dbReference>
<evidence type="ECO:0000256" key="3">
    <source>
        <dbReference type="ARBA" id="ARBA00022692"/>
    </source>
</evidence>
<comment type="similarity">
    <text evidence="2">Belongs to the CD36 family.</text>
</comment>
<evidence type="ECO:0000313" key="8">
    <source>
        <dbReference type="Proteomes" id="UP000095282"/>
    </source>
</evidence>
<evidence type="ECO:0000256" key="1">
    <source>
        <dbReference type="ARBA" id="ARBA00004370"/>
    </source>
</evidence>
<organism evidence="8 9">
    <name type="scientific">Caenorhabditis tropicalis</name>
    <dbReference type="NCBI Taxonomy" id="1561998"/>
    <lineage>
        <taxon>Eukaryota</taxon>
        <taxon>Metazoa</taxon>
        <taxon>Ecdysozoa</taxon>
        <taxon>Nematoda</taxon>
        <taxon>Chromadorea</taxon>
        <taxon>Rhabditida</taxon>
        <taxon>Rhabditina</taxon>
        <taxon>Rhabditomorpha</taxon>
        <taxon>Rhabditoidea</taxon>
        <taxon>Rhabditidae</taxon>
        <taxon>Peloderinae</taxon>
        <taxon>Caenorhabditis</taxon>
    </lineage>
</organism>
<dbReference type="GO" id="GO:0005737">
    <property type="term" value="C:cytoplasm"/>
    <property type="evidence" value="ECO:0007669"/>
    <property type="project" value="TreeGrafter"/>
</dbReference>
<dbReference type="Proteomes" id="UP000095282">
    <property type="component" value="Unplaced"/>
</dbReference>